<sequence length="972" mass="110379">MEGKINILKDLQNVIQKALTNVKKCPKDRLTLEYIQARLELLENDWDSFKNTKTQLYGHYKLEDIIGQKVVDIYDSTEDTYITCKCLMKSILNKLNVVSESQIPKGGPNNNTGSSKSSNSFVKLPKIAIPTFSGKYSEWTTFHDLFISLVHENTSLDNVQKLHYLKSHLTGEAEQLVRHTPISAANYSECWSQLERRYANKKYLTNCILKRLFGQKRINFESASALKELLDTTSDCLSALTNLSIDVSTWDVIIIHIVTFKLDNETRKQWELSVSNISSNELPTFQQFQTFMESRFRALECIEPRKAVGHQVSNSFNAHSSKVMIATKSSYIVRCEYCSEPHKLCFCKKFAKQSIVSRREFVAKNKICFNCLGSNHTVYDCKKQTSCRVCKKRHHSLLHPYGEPENKGQDAVATPMVDSTSSSTSDNPIVTCLSTGKVPKPRQVLLATALIKAESKTGEFQTVRALLDQGSQACFITEAAVQFLSLKKIPVQGLVSGLGNNQSIIAKHMVQFTIKSTVHVDFQLKINAYVLSKITSYLPERCIQPSSFDWIDINGLCLADPKFNTPNKIDILLGADVYGYIVKEGIIKSPSGTLIAQNTTLGWVLSGVVSSDIDRSRQHIKNINVHYAQFNEDQLLKKFWEIEEQSSTKKILSPEEQKCEELYSKTTKRDDTGRYIVHLPFRDDNPACKAGGSREIAKIRFKSLEKRLNKNINLKQRYTEVINEYLQLGHLRAVKSDNKMNEAVYLPHHAVIREDKTTTKVRVVFNASEKNKIRIPRWLGTSSTDDRELHGFSDASKAAYSAVVYLRIIDSTGKIQVALLVAKTRVAPIKQISIPRLELCGAVLLSKLLIETAQVLNISKVKDKNYNSSNVSYLTRWQFVQRMLQSFWKRWSQDYLSNLMNRYKWSSQVPEPNIGDIVLIKEDDLPPSRWLLGRVVQKHPGDDNVTRVVSVRTKFSTIKRPTSKLCVLPVTV</sequence>
<dbReference type="KEGG" id="tnl:113499983"/>
<dbReference type="GeneID" id="113499983"/>
<dbReference type="InterPro" id="IPR040676">
    <property type="entry name" value="DUF5641"/>
</dbReference>
<dbReference type="PANTHER" id="PTHR47331">
    <property type="entry name" value="PHD-TYPE DOMAIN-CONTAINING PROTEIN"/>
    <property type="match status" value="1"/>
</dbReference>
<keyword evidence="3" id="KW-1185">Reference proteome</keyword>
<evidence type="ECO:0000256" key="1">
    <source>
        <dbReference type="SAM" id="MobiDB-lite"/>
    </source>
</evidence>
<gene>
    <name evidence="4" type="primary">LOC113499983</name>
</gene>
<feature type="domain" description="DUF5641" evidence="2">
    <location>
        <begin position="875"/>
        <end position="968"/>
    </location>
</feature>
<dbReference type="OrthoDB" id="5984724at2759"/>
<dbReference type="InterPro" id="IPR005312">
    <property type="entry name" value="DUF1759"/>
</dbReference>
<organism evidence="3 4">
    <name type="scientific">Trichoplusia ni</name>
    <name type="common">Cabbage looper</name>
    <dbReference type="NCBI Taxonomy" id="7111"/>
    <lineage>
        <taxon>Eukaryota</taxon>
        <taxon>Metazoa</taxon>
        <taxon>Ecdysozoa</taxon>
        <taxon>Arthropoda</taxon>
        <taxon>Hexapoda</taxon>
        <taxon>Insecta</taxon>
        <taxon>Pterygota</taxon>
        <taxon>Neoptera</taxon>
        <taxon>Endopterygota</taxon>
        <taxon>Lepidoptera</taxon>
        <taxon>Glossata</taxon>
        <taxon>Ditrysia</taxon>
        <taxon>Noctuoidea</taxon>
        <taxon>Noctuidae</taxon>
        <taxon>Plusiinae</taxon>
        <taxon>Trichoplusia</taxon>
    </lineage>
</organism>
<dbReference type="Pfam" id="PF18701">
    <property type="entry name" value="DUF5641"/>
    <property type="match status" value="1"/>
</dbReference>
<dbReference type="Proteomes" id="UP000322000">
    <property type="component" value="Chromosome 13"/>
</dbReference>
<dbReference type="AlphaFoldDB" id="A0A7E5W729"/>
<reference evidence="4" key="1">
    <citation type="submission" date="2025-08" db="UniProtKB">
        <authorList>
            <consortium name="RefSeq"/>
        </authorList>
    </citation>
    <scope>IDENTIFICATION</scope>
</reference>
<dbReference type="Gene3D" id="2.40.70.10">
    <property type="entry name" value="Acid Proteases"/>
    <property type="match status" value="1"/>
</dbReference>
<dbReference type="InterPro" id="IPR008042">
    <property type="entry name" value="Retrotrans_Pao"/>
</dbReference>
<protein>
    <submittedName>
        <fullName evidence="4">Uncharacterized protein LOC113499983</fullName>
    </submittedName>
</protein>
<dbReference type="RefSeq" id="XP_026736419.1">
    <property type="nucleotide sequence ID" value="XM_026880618.1"/>
</dbReference>
<feature type="region of interest" description="Disordered" evidence="1">
    <location>
        <begin position="401"/>
        <end position="425"/>
    </location>
</feature>
<evidence type="ECO:0000259" key="2">
    <source>
        <dbReference type="Pfam" id="PF18701"/>
    </source>
</evidence>
<name>A0A7E5W729_TRINI</name>
<accession>A0A7E5W729</accession>
<evidence type="ECO:0000313" key="3">
    <source>
        <dbReference type="Proteomes" id="UP000322000"/>
    </source>
</evidence>
<evidence type="ECO:0000313" key="4">
    <source>
        <dbReference type="RefSeq" id="XP_026736419.1"/>
    </source>
</evidence>
<dbReference type="Pfam" id="PF05380">
    <property type="entry name" value="Peptidase_A17"/>
    <property type="match status" value="1"/>
</dbReference>
<dbReference type="InterPro" id="IPR021109">
    <property type="entry name" value="Peptidase_aspartic_dom_sf"/>
</dbReference>
<dbReference type="Pfam" id="PF03564">
    <property type="entry name" value="DUF1759"/>
    <property type="match status" value="1"/>
</dbReference>
<dbReference type="InParanoid" id="A0A7E5W729"/>
<proteinExistence type="predicted"/>
<dbReference type="PANTHER" id="PTHR47331:SF5">
    <property type="entry name" value="RIBONUCLEASE H"/>
    <property type="match status" value="1"/>
</dbReference>